<reference evidence="5" key="1">
    <citation type="submission" date="2025-08" db="UniProtKB">
        <authorList>
            <consortium name="Ensembl"/>
        </authorList>
    </citation>
    <scope>IDENTIFICATION</scope>
</reference>
<dbReference type="InterPro" id="IPR031157">
    <property type="entry name" value="G_TR_CS"/>
</dbReference>
<dbReference type="InParanoid" id="A0A673XDC3"/>
<evidence type="ECO:0000259" key="4">
    <source>
        <dbReference type="PROSITE" id="PS51722"/>
    </source>
</evidence>
<dbReference type="InterPro" id="IPR027417">
    <property type="entry name" value="P-loop_NTPase"/>
</dbReference>
<dbReference type="PRINTS" id="PR00315">
    <property type="entry name" value="ELONGATNFCT"/>
</dbReference>
<evidence type="ECO:0000256" key="3">
    <source>
        <dbReference type="SAM" id="MobiDB-lite"/>
    </source>
</evidence>
<dbReference type="PANTHER" id="PTHR43636:SF2">
    <property type="entry name" value="ELONGATION FACTOR G, MITOCHONDRIAL"/>
    <property type="match status" value="1"/>
</dbReference>
<keyword evidence="6" id="KW-1185">Reference proteome</keyword>
<protein>
    <recommendedName>
        <fullName evidence="4">Tr-type G domain-containing protein</fullName>
    </recommendedName>
</protein>
<accession>A0A673XDC3</accession>
<keyword evidence="2" id="KW-0648">Protein biosynthesis</keyword>
<dbReference type="GeneTree" id="ENSGT00550000074911"/>
<dbReference type="InterPro" id="IPR005225">
    <property type="entry name" value="Small_GTP-bd"/>
</dbReference>
<dbReference type="PANTHER" id="PTHR43636">
    <property type="entry name" value="ELONGATION FACTOR G, MITOCHONDRIAL"/>
    <property type="match status" value="1"/>
</dbReference>
<dbReference type="PROSITE" id="PS00301">
    <property type="entry name" value="G_TR_1"/>
    <property type="match status" value="1"/>
</dbReference>
<organism evidence="5 6">
    <name type="scientific">Salmo trutta</name>
    <name type="common">Brown trout</name>
    <dbReference type="NCBI Taxonomy" id="8032"/>
    <lineage>
        <taxon>Eukaryota</taxon>
        <taxon>Metazoa</taxon>
        <taxon>Chordata</taxon>
        <taxon>Craniata</taxon>
        <taxon>Vertebrata</taxon>
        <taxon>Euteleostomi</taxon>
        <taxon>Actinopterygii</taxon>
        <taxon>Neopterygii</taxon>
        <taxon>Teleostei</taxon>
        <taxon>Protacanthopterygii</taxon>
        <taxon>Salmoniformes</taxon>
        <taxon>Salmonidae</taxon>
        <taxon>Salmoninae</taxon>
        <taxon>Salmo</taxon>
    </lineage>
</organism>
<keyword evidence="1" id="KW-0251">Elongation factor</keyword>
<name>A0A673XDC3_SALTR</name>
<feature type="region of interest" description="Disordered" evidence="3">
    <location>
        <begin position="154"/>
        <end position="196"/>
    </location>
</feature>
<evidence type="ECO:0000256" key="1">
    <source>
        <dbReference type="ARBA" id="ARBA00022768"/>
    </source>
</evidence>
<sequence length="196" mass="21648">MRLLKAGLTLGQTHLRKRGTLTLKKVLINSCRSCSSGIVPNERIRNIGISAHIDSGKTTLTERVLFYTGRIAEIHEVKGKDGVGATMDSMELERQRGITIQSAATYTIYKDYNINIIDTPGHVDFTIEVERALRVLDGAILVLCVVGGVQDPDREQTDETLQRSLPHLHQQAGPHGSQPQPRPAGHEVSRYTDTVE</sequence>
<reference evidence="5" key="2">
    <citation type="submission" date="2025-09" db="UniProtKB">
        <authorList>
            <consortium name="Ensembl"/>
        </authorList>
    </citation>
    <scope>IDENTIFICATION</scope>
</reference>
<dbReference type="SUPFAM" id="SSF52540">
    <property type="entry name" value="P-loop containing nucleoside triphosphate hydrolases"/>
    <property type="match status" value="1"/>
</dbReference>
<feature type="domain" description="Tr-type G" evidence="4">
    <location>
        <begin position="42"/>
        <end position="196"/>
    </location>
</feature>
<dbReference type="AlphaFoldDB" id="A0A673XDC3"/>
<dbReference type="GO" id="GO:0003746">
    <property type="term" value="F:translation elongation factor activity"/>
    <property type="evidence" value="ECO:0007669"/>
    <property type="project" value="UniProtKB-KW"/>
</dbReference>
<dbReference type="GO" id="GO:0003924">
    <property type="term" value="F:GTPase activity"/>
    <property type="evidence" value="ECO:0007669"/>
    <property type="project" value="InterPro"/>
</dbReference>
<proteinExistence type="predicted"/>
<dbReference type="GO" id="GO:0005525">
    <property type="term" value="F:GTP binding"/>
    <property type="evidence" value="ECO:0007669"/>
    <property type="project" value="InterPro"/>
</dbReference>
<evidence type="ECO:0000313" key="5">
    <source>
        <dbReference type="Ensembl" id="ENSSTUP00000018416.1"/>
    </source>
</evidence>
<dbReference type="Gene3D" id="3.40.50.300">
    <property type="entry name" value="P-loop containing nucleotide triphosphate hydrolases"/>
    <property type="match status" value="2"/>
</dbReference>
<dbReference type="FunFam" id="3.40.50.300:FF:002372">
    <property type="entry name" value="Elongation factor G, mitochondrial"/>
    <property type="match status" value="1"/>
</dbReference>
<evidence type="ECO:0000313" key="6">
    <source>
        <dbReference type="Proteomes" id="UP000472277"/>
    </source>
</evidence>
<dbReference type="Proteomes" id="UP000472277">
    <property type="component" value="Chromosome 26"/>
</dbReference>
<dbReference type="Ensembl" id="ENSSTUT00000019372.1">
    <property type="protein sequence ID" value="ENSSTUP00000018416.1"/>
    <property type="gene ID" value="ENSSTUG00000008245.1"/>
</dbReference>
<dbReference type="PROSITE" id="PS51722">
    <property type="entry name" value="G_TR_2"/>
    <property type="match status" value="1"/>
</dbReference>
<dbReference type="GO" id="GO:0005739">
    <property type="term" value="C:mitochondrion"/>
    <property type="evidence" value="ECO:0007669"/>
    <property type="project" value="TreeGrafter"/>
</dbReference>
<dbReference type="Pfam" id="PF00009">
    <property type="entry name" value="GTP_EFTU"/>
    <property type="match status" value="1"/>
</dbReference>
<dbReference type="InterPro" id="IPR000795">
    <property type="entry name" value="T_Tr_GTP-bd_dom"/>
</dbReference>
<evidence type="ECO:0000256" key="2">
    <source>
        <dbReference type="ARBA" id="ARBA00022917"/>
    </source>
</evidence>
<dbReference type="NCBIfam" id="TIGR00231">
    <property type="entry name" value="small_GTP"/>
    <property type="match status" value="1"/>
</dbReference>
<dbReference type="GO" id="GO:0070125">
    <property type="term" value="P:mitochondrial translational elongation"/>
    <property type="evidence" value="ECO:0007669"/>
    <property type="project" value="TreeGrafter"/>
</dbReference>